<dbReference type="Pfam" id="PF12697">
    <property type="entry name" value="Abhydrolase_6"/>
    <property type="match status" value="1"/>
</dbReference>
<evidence type="ECO:0000313" key="2">
    <source>
        <dbReference type="EMBL" id="TQM11992.1"/>
    </source>
</evidence>
<protein>
    <submittedName>
        <fullName evidence="2">Pimeloyl-ACP methyl ester carboxylesterase</fullName>
    </submittedName>
</protein>
<dbReference type="OrthoDB" id="9773549at2"/>
<feature type="domain" description="AB hydrolase-1" evidence="1">
    <location>
        <begin position="3"/>
        <end position="219"/>
    </location>
</feature>
<dbReference type="Gene3D" id="3.40.50.1820">
    <property type="entry name" value="alpha/beta hydrolase"/>
    <property type="match status" value="1"/>
</dbReference>
<dbReference type="Proteomes" id="UP000315677">
    <property type="component" value="Unassembled WGS sequence"/>
</dbReference>
<dbReference type="AlphaFoldDB" id="A0A543DRQ7"/>
<dbReference type="RefSeq" id="WP_142056399.1">
    <property type="nucleotide sequence ID" value="NZ_VFPA01000002.1"/>
</dbReference>
<dbReference type="InterPro" id="IPR029058">
    <property type="entry name" value="AB_hydrolase_fold"/>
</dbReference>
<dbReference type="EMBL" id="VFPA01000002">
    <property type="protein sequence ID" value="TQM11992.1"/>
    <property type="molecule type" value="Genomic_DNA"/>
</dbReference>
<organism evidence="2 3">
    <name type="scientific">Pseudonocardia kunmingensis</name>
    <dbReference type="NCBI Taxonomy" id="630975"/>
    <lineage>
        <taxon>Bacteria</taxon>
        <taxon>Bacillati</taxon>
        <taxon>Actinomycetota</taxon>
        <taxon>Actinomycetes</taxon>
        <taxon>Pseudonocardiales</taxon>
        <taxon>Pseudonocardiaceae</taxon>
        <taxon>Pseudonocardia</taxon>
    </lineage>
</organism>
<dbReference type="PANTHER" id="PTHR37017:SF11">
    <property type="entry name" value="ESTERASE_LIPASE_THIOESTERASE DOMAIN-CONTAINING PROTEIN"/>
    <property type="match status" value="1"/>
</dbReference>
<proteinExistence type="predicted"/>
<dbReference type="InterPro" id="IPR000073">
    <property type="entry name" value="AB_hydrolase_1"/>
</dbReference>
<dbReference type="GO" id="GO:0003824">
    <property type="term" value="F:catalytic activity"/>
    <property type="evidence" value="ECO:0007669"/>
    <property type="project" value="UniProtKB-ARBA"/>
</dbReference>
<reference evidence="2 3" key="1">
    <citation type="submission" date="2019-06" db="EMBL/GenBank/DDBJ databases">
        <title>Sequencing the genomes of 1000 actinobacteria strains.</title>
        <authorList>
            <person name="Klenk H.-P."/>
        </authorList>
    </citation>
    <scope>NUCLEOTIDE SEQUENCE [LARGE SCALE GENOMIC DNA]</scope>
    <source>
        <strain evidence="2 3">DSM 45301</strain>
    </source>
</reference>
<dbReference type="SUPFAM" id="SSF53474">
    <property type="entry name" value="alpha/beta-Hydrolases"/>
    <property type="match status" value="1"/>
</dbReference>
<evidence type="ECO:0000259" key="1">
    <source>
        <dbReference type="Pfam" id="PF12697"/>
    </source>
</evidence>
<keyword evidence="3" id="KW-1185">Reference proteome</keyword>
<dbReference type="InterPro" id="IPR052897">
    <property type="entry name" value="Sec-Metab_Biosynth_Hydrolase"/>
</dbReference>
<sequence>MDILLIAGLWLDGSAWDDVVGPLEARGHRAVPITLPGQGDGNASASLADQVAAVVAAVDAAAERPLVVGHSAACSLAWLAADARPGTVGKVAFVGGFPAADGGSYADFFPTHDGVMAFPGWGPFDGPDSADLDAAAREAIAAAAIPVPEGVCRGVVRLADERRYDLPVVVVCPEFTPAEAEEWISRGDVPELAKVARLSFRDIDSGHWPMISAPLELARLLSEVAEEP</sequence>
<gene>
    <name evidence="2" type="ORF">FB558_4567</name>
</gene>
<evidence type="ECO:0000313" key="3">
    <source>
        <dbReference type="Proteomes" id="UP000315677"/>
    </source>
</evidence>
<name>A0A543DRQ7_9PSEU</name>
<accession>A0A543DRQ7</accession>
<comment type="caution">
    <text evidence="2">The sequence shown here is derived from an EMBL/GenBank/DDBJ whole genome shotgun (WGS) entry which is preliminary data.</text>
</comment>
<dbReference type="PANTHER" id="PTHR37017">
    <property type="entry name" value="AB HYDROLASE-1 DOMAIN-CONTAINING PROTEIN-RELATED"/>
    <property type="match status" value="1"/>
</dbReference>